<evidence type="ECO:0000313" key="1">
    <source>
        <dbReference type="EMBL" id="EFR03971.1"/>
    </source>
</evidence>
<accession>E4V1Q6</accession>
<dbReference type="RefSeq" id="XP_003170979.1">
    <property type="nucleotide sequence ID" value="XM_003170931.1"/>
</dbReference>
<dbReference type="OMA" id="CHACESE"/>
<dbReference type="Proteomes" id="UP000002669">
    <property type="component" value="Unassembled WGS sequence"/>
</dbReference>
<reference evidence="2" key="1">
    <citation type="journal article" date="2012" name="MBio">
        <title>Comparative genome analysis of Trichophyton rubrum and related dermatophytes reveals candidate genes involved in infection.</title>
        <authorList>
            <person name="Martinez D.A."/>
            <person name="Oliver B.G."/>
            <person name="Graeser Y."/>
            <person name="Goldberg J.M."/>
            <person name="Li W."/>
            <person name="Martinez-Rossi N.M."/>
            <person name="Monod M."/>
            <person name="Shelest E."/>
            <person name="Barton R.C."/>
            <person name="Birch E."/>
            <person name="Brakhage A.A."/>
            <person name="Chen Z."/>
            <person name="Gurr S.J."/>
            <person name="Heiman D."/>
            <person name="Heitman J."/>
            <person name="Kosti I."/>
            <person name="Rossi A."/>
            <person name="Saif S."/>
            <person name="Samalova M."/>
            <person name="Saunders C.W."/>
            <person name="Shea T."/>
            <person name="Summerbell R.C."/>
            <person name="Xu J."/>
            <person name="Young S."/>
            <person name="Zeng Q."/>
            <person name="Birren B.W."/>
            <person name="Cuomo C.A."/>
            <person name="White T.C."/>
        </authorList>
    </citation>
    <scope>NUCLEOTIDE SEQUENCE [LARGE SCALE GENOMIC DNA]</scope>
    <source>
        <strain evidence="2">ATCC MYA-4604 / CBS 118893</strain>
    </source>
</reference>
<gene>
    <name evidence="1" type="ORF">MGYG_06973</name>
</gene>
<dbReference type="OrthoDB" id="4207273at2759"/>
<dbReference type="AlphaFoldDB" id="E4V1Q6"/>
<keyword evidence="2" id="KW-1185">Reference proteome</keyword>
<name>E4V1Q6_ARTGP</name>
<dbReference type="EMBL" id="DS989827">
    <property type="protein sequence ID" value="EFR03971.1"/>
    <property type="molecule type" value="Genomic_DNA"/>
</dbReference>
<dbReference type="HOGENOM" id="CLU_061242_0_0_1"/>
<evidence type="ECO:0000313" key="2">
    <source>
        <dbReference type="Proteomes" id="UP000002669"/>
    </source>
</evidence>
<sequence>MLPLLCQGWVFTAYSKIPRLYTPYTTQGSEISVDDELPAPVQREQIFNGIFPAHFSGEEISLRTTRKEFHDIFKAFKASADKRSRTAIVQFNEAFHSTIIRHSLVSVHECLINSISNQLQNLALPAEFSFYGDTNISDEISNSDLQMVRDSNDSGVDPVLAVEVGFSQPSADLEMKIKDLIKKTTVKVAILVDIKETPNYKNPLRIKANKEIYYSEQNSHPGNPGLLIRQYCEGREPYSPVFLYGVRWTGEFTAAVQVFGKGTSTDEPIPWTPKMASALQ</sequence>
<proteinExistence type="predicted"/>
<protein>
    <submittedName>
        <fullName evidence="1">Uncharacterized protein</fullName>
    </submittedName>
</protein>
<dbReference type="eggNOG" id="ENOG502SYSE">
    <property type="taxonomic scope" value="Eukaryota"/>
</dbReference>
<organism evidence="2">
    <name type="scientific">Arthroderma gypseum (strain ATCC MYA-4604 / CBS 118893)</name>
    <name type="common">Microsporum gypseum</name>
    <dbReference type="NCBI Taxonomy" id="535722"/>
    <lineage>
        <taxon>Eukaryota</taxon>
        <taxon>Fungi</taxon>
        <taxon>Dikarya</taxon>
        <taxon>Ascomycota</taxon>
        <taxon>Pezizomycotina</taxon>
        <taxon>Eurotiomycetes</taxon>
        <taxon>Eurotiomycetidae</taxon>
        <taxon>Onygenales</taxon>
        <taxon>Arthrodermataceae</taxon>
        <taxon>Nannizzia</taxon>
    </lineage>
</organism>
<dbReference type="InParanoid" id="E4V1Q6"/>
<dbReference type="GeneID" id="10026222"/>
<dbReference type="VEuPathDB" id="FungiDB:MGYG_06973"/>